<feature type="compositionally biased region" description="Low complexity" evidence="3">
    <location>
        <begin position="89"/>
        <end position="99"/>
    </location>
</feature>
<reference evidence="5 6" key="1">
    <citation type="submission" date="2018-10" db="EMBL/GenBank/DDBJ databases">
        <title>Sequencing the genomes of 1000 actinobacteria strains.</title>
        <authorList>
            <person name="Klenk H.-P."/>
        </authorList>
    </citation>
    <scope>NUCLEOTIDE SEQUENCE [LARGE SCALE GENOMIC DNA]</scope>
    <source>
        <strain evidence="5 6">DSM 44267</strain>
    </source>
</reference>
<proteinExistence type="predicted"/>
<evidence type="ECO:0000256" key="1">
    <source>
        <dbReference type="ARBA" id="ARBA00022679"/>
    </source>
</evidence>
<evidence type="ECO:0000256" key="3">
    <source>
        <dbReference type="SAM" id="MobiDB-lite"/>
    </source>
</evidence>
<dbReference type="Gene3D" id="3.40.630.30">
    <property type="match status" value="1"/>
</dbReference>
<organism evidence="5 6">
    <name type="scientific">Terracoccus luteus</name>
    <dbReference type="NCBI Taxonomy" id="53356"/>
    <lineage>
        <taxon>Bacteria</taxon>
        <taxon>Bacillati</taxon>
        <taxon>Actinomycetota</taxon>
        <taxon>Actinomycetes</taxon>
        <taxon>Micrococcales</taxon>
        <taxon>Intrasporangiaceae</taxon>
        <taxon>Terracoccus</taxon>
    </lineage>
</organism>
<dbReference type="InterPro" id="IPR000182">
    <property type="entry name" value="GNAT_dom"/>
</dbReference>
<name>A0A495XXC7_9MICO</name>
<accession>A0A495XXC7</accession>
<sequence>MSDITVRRLGEDDWQEYKAVRLAALRESPEAFAATAGEEEAFDDDLWRDRMTRSERLVAERGDEAVGVLSIGSAKTTPTNPDADDANDAADAADAAPSDGSDESAEVAEIFGLWVRPSTRGSGVATRLVKEAAQHARDSGRSHVVYWVGTENGRAVAFASGMGFLPTDYRRPMGVVSEEDGEEELAMVLPLGQDVGPHPRF</sequence>
<dbReference type="GO" id="GO:0016747">
    <property type="term" value="F:acyltransferase activity, transferring groups other than amino-acyl groups"/>
    <property type="evidence" value="ECO:0007669"/>
    <property type="project" value="InterPro"/>
</dbReference>
<dbReference type="Pfam" id="PF00583">
    <property type="entry name" value="Acetyltransf_1"/>
    <property type="match status" value="1"/>
</dbReference>
<dbReference type="CDD" id="cd04301">
    <property type="entry name" value="NAT_SF"/>
    <property type="match status" value="1"/>
</dbReference>
<gene>
    <name evidence="5" type="ORF">DFJ68_2381</name>
</gene>
<dbReference type="InterPro" id="IPR050832">
    <property type="entry name" value="Bact_Acetyltransf"/>
</dbReference>
<dbReference type="PROSITE" id="PS51186">
    <property type="entry name" value="GNAT"/>
    <property type="match status" value="1"/>
</dbReference>
<evidence type="ECO:0000313" key="5">
    <source>
        <dbReference type="EMBL" id="RKT78927.1"/>
    </source>
</evidence>
<dbReference type="Proteomes" id="UP000278440">
    <property type="component" value="Unassembled WGS sequence"/>
</dbReference>
<comment type="caution">
    <text evidence="5">The sequence shown here is derived from an EMBL/GenBank/DDBJ whole genome shotgun (WGS) entry which is preliminary data.</text>
</comment>
<feature type="region of interest" description="Disordered" evidence="3">
    <location>
        <begin position="69"/>
        <end position="103"/>
    </location>
</feature>
<evidence type="ECO:0000256" key="2">
    <source>
        <dbReference type="ARBA" id="ARBA00023315"/>
    </source>
</evidence>
<dbReference type="InterPro" id="IPR016181">
    <property type="entry name" value="Acyl_CoA_acyltransferase"/>
</dbReference>
<keyword evidence="2" id="KW-0012">Acyltransferase</keyword>
<dbReference type="EMBL" id="RBXT01000001">
    <property type="protein sequence ID" value="RKT78927.1"/>
    <property type="molecule type" value="Genomic_DNA"/>
</dbReference>
<dbReference type="PANTHER" id="PTHR43877">
    <property type="entry name" value="AMINOALKYLPHOSPHONATE N-ACETYLTRANSFERASE-RELATED-RELATED"/>
    <property type="match status" value="1"/>
</dbReference>
<dbReference type="RefSeq" id="WP_121033469.1">
    <property type="nucleotide sequence ID" value="NZ_RBXT01000001.1"/>
</dbReference>
<protein>
    <submittedName>
        <fullName evidence="5">Acetyltransferase (GNAT) family protein</fullName>
    </submittedName>
</protein>
<dbReference type="SUPFAM" id="SSF55729">
    <property type="entry name" value="Acyl-CoA N-acyltransferases (Nat)"/>
    <property type="match status" value="1"/>
</dbReference>
<evidence type="ECO:0000259" key="4">
    <source>
        <dbReference type="PROSITE" id="PS51186"/>
    </source>
</evidence>
<feature type="domain" description="N-acetyltransferase" evidence="4">
    <location>
        <begin position="4"/>
        <end position="192"/>
    </location>
</feature>
<keyword evidence="6" id="KW-1185">Reference proteome</keyword>
<dbReference type="AlphaFoldDB" id="A0A495XXC7"/>
<keyword evidence="1 5" id="KW-0808">Transferase</keyword>
<evidence type="ECO:0000313" key="6">
    <source>
        <dbReference type="Proteomes" id="UP000278440"/>
    </source>
</evidence>
<dbReference type="OrthoDB" id="9799092at2"/>
<dbReference type="PANTHER" id="PTHR43877:SF1">
    <property type="entry name" value="ACETYLTRANSFERASE"/>
    <property type="match status" value="1"/>
</dbReference>